<accession>A0ABT6TMJ1</accession>
<reference evidence="1" key="1">
    <citation type="submission" date="2023-04" db="EMBL/GenBank/DDBJ databases">
        <title>Comparative genomic analysis of Cohnella hashimotonis sp. nov., isolated from the International Space Station.</title>
        <authorList>
            <person name="Venkateswaran K."/>
            <person name="Simpson A."/>
        </authorList>
    </citation>
    <scope>NUCLEOTIDE SEQUENCE</scope>
    <source>
        <strain evidence="1">F6_2S_P_1</strain>
    </source>
</reference>
<name>A0ABT6TMJ1_9BACL</name>
<keyword evidence="2" id="KW-1185">Reference proteome</keyword>
<dbReference type="Proteomes" id="UP001161691">
    <property type="component" value="Unassembled WGS sequence"/>
</dbReference>
<gene>
    <name evidence="1" type="ORF">KB449_24165</name>
</gene>
<sequence length="98" mass="11392">MERRYCKAIIEWDKDKDPSKFPFNEWLRDIVVVFGEVVGKNIHGDAWTVLVRVTEVVDESHTYADVAFIVDEAPWHLLERGFSFKLWAGREIAAVTIL</sequence>
<dbReference type="RefSeq" id="WP_282910805.1">
    <property type="nucleotide sequence ID" value="NZ_JAGRPV010000001.1"/>
</dbReference>
<protein>
    <submittedName>
        <fullName evidence="1">Uncharacterized protein</fullName>
    </submittedName>
</protein>
<evidence type="ECO:0000313" key="1">
    <source>
        <dbReference type="EMBL" id="MDI4648067.1"/>
    </source>
</evidence>
<dbReference type="EMBL" id="JAGRPV010000001">
    <property type="protein sequence ID" value="MDI4648067.1"/>
    <property type="molecule type" value="Genomic_DNA"/>
</dbReference>
<comment type="caution">
    <text evidence="1">The sequence shown here is derived from an EMBL/GenBank/DDBJ whole genome shotgun (WGS) entry which is preliminary data.</text>
</comment>
<organism evidence="1 2">
    <name type="scientific">Cohnella hashimotonis</name>
    <dbReference type="NCBI Taxonomy" id="2826895"/>
    <lineage>
        <taxon>Bacteria</taxon>
        <taxon>Bacillati</taxon>
        <taxon>Bacillota</taxon>
        <taxon>Bacilli</taxon>
        <taxon>Bacillales</taxon>
        <taxon>Paenibacillaceae</taxon>
        <taxon>Cohnella</taxon>
    </lineage>
</organism>
<evidence type="ECO:0000313" key="2">
    <source>
        <dbReference type="Proteomes" id="UP001161691"/>
    </source>
</evidence>
<proteinExistence type="predicted"/>